<dbReference type="EMBL" id="CAVLGL010000148">
    <property type="protein sequence ID" value="CAK1603698.1"/>
    <property type="molecule type" value="Genomic_DNA"/>
</dbReference>
<feature type="region of interest" description="Disordered" evidence="1">
    <location>
        <begin position="209"/>
        <end position="234"/>
    </location>
</feature>
<dbReference type="AlphaFoldDB" id="A0AAV1M7N3"/>
<feature type="region of interest" description="Disordered" evidence="1">
    <location>
        <begin position="265"/>
        <end position="345"/>
    </location>
</feature>
<protein>
    <submittedName>
        <fullName evidence="2">Uncharacterized protein</fullName>
    </submittedName>
</protein>
<feature type="compositionally biased region" description="Polar residues" evidence="1">
    <location>
        <begin position="213"/>
        <end position="234"/>
    </location>
</feature>
<sequence>MFGVTNRISEDGLFSIFKTATHTSMALHRQTLRGLTRLLKIETPSRGRGACKAPPRDSCSGSAAPECPPCEARAPPACRAPARAALRGLRVACRPPPRTARPPCPARHPPCALTCEHLPAQNASETLSMNEFQCNTQSPYSTSGRCGDTLDRVAQRISAAKLARRLDYEREVAERKKAIAPPPPPADYLLGADRETVRATDGRDYIVLPPHPTATSDSTIQRRTNTASGTVELDPSTSCAINRVPHVDPCAHHPRILLTIDRSDANNSSSSQRLSSPPNSVSKPSRCTTSNNQFRSQDKSGLSKKNDNKVTVPKKQCNGNSPEKLKNWCSSPPQIAPEPPRCRQPSLVERLRRRPKSSCGGVRKLHSAISNLAKYDNNKIDKHVISKAELQSIISQIIADSEKLNKMLSERDKLKEAARGRIILKDQKEKPIQSGRLDLPVPAGTQALQVRVTLR</sequence>
<evidence type="ECO:0000313" key="3">
    <source>
        <dbReference type="Proteomes" id="UP001314205"/>
    </source>
</evidence>
<name>A0AAV1M7N3_9NEOP</name>
<proteinExistence type="predicted"/>
<evidence type="ECO:0000256" key="1">
    <source>
        <dbReference type="SAM" id="MobiDB-lite"/>
    </source>
</evidence>
<feature type="compositionally biased region" description="Low complexity" evidence="1">
    <location>
        <begin position="265"/>
        <end position="282"/>
    </location>
</feature>
<comment type="caution">
    <text evidence="2">The sequence shown here is derived from an EMBL/GenBank/DDBJ whole genome shotgun (WGS) entry which is preliminary data.</text>
</comment>
<feature type="compositionally biased region" description="Polar residues" evidence="1">
    <location>
        <begin position="283"/>
        <end position="295"/>
    </location>
</feature>
<reference evidence="2 3" key="1">
    <citation type="submission" date="2023-11" db="EMBL/GenBank/DDBJ databases">
        <authorList>
            <person name="Hedman E."/>
            <person name="Englund M."/>
            <person name="Stromberg M."/>
            <person name="Nyberg Akerstrom W."/>
            <person name="Nylinder S."/>
            <person name="Jareborg N."/>
            <person name="Kallberg Y."/>
            <person name="Kronander E."/>
        </authorList>
    </citation>
    <scope>NUCLEOTIDE SEQUENCE [LARGE SCALE GENOMIC DNA]</scope>
</reference>
<evidence type="ECO:0000313" key="2">
    <source>
        <dbReference type="EMBL" id="CAK1603698.1"/>
    </source>
</evidence>
<keyword evidence="3" id="KW-1185">Reference proteome</keyword>
<dbReference type="Proteomes" id="UP001314205">
    <property type="component" value="Unassembled WGS sequence"/>
</dbReference>
<organism evidence="2 3">
    <name type="scientific">Parnassius mnemosyne</name>
    <name type="common">clouded apollo</name>
    <dbReference type="NCBI Taxonomy" id="213953"/>
    <lineage>
        <taxon>Eukaryota</taxon>
        <taxon>Metazoa</taxon>
        <taxon>Ecdysozoa</taxon>
        <taxon>Arthropoda</taxon>
        <taxon>Hexapoda</taxon>
        <taxon>Insecta</taxon>
        <taxon>Pterygota</taxon>
        <taxon>Neoptera</taxon>
        <taxon>Endopterygota</taxon>
        <taxon>Lepidoptera</taxon>
        <taxon>Glossata</taxon>
        <taxon>Ditrysia</taxon>
        <taxon>Papilionoidea</taxon>
        <taxon>Papilionidae</taxon>
        <taxon>Parnassiinae</taxon>
        <taxon>Parnassini</taxon>
        <taxon>Parnassius</taxon>
        <taxon>Driopa</taxon>
    </lineage>
</organism>
<accession>A0AAV1M7N3</accession>
<gene>
    <name evidence="2" type="ORF">PARMNEM_LOCUS22020</name>
</gene>